<dbReference type="InterPro" id="IPR050361">
    <property type="entry name" value="MPP/UQCRC_Complex"/>
</dbReference>
<feature type="domain" description="Peptidase M16 C-terminal" evidence="4">
    <location>
        <begin position="212"/>
        <end position="392"/>
    </location>
</feature>
<organism evidence="5 6">
    <name type="scientific">Aquincola agrisoli</name>
    <dbReference type="NCBI Taxonomy" id="3119538"/>
    <lineage>
        <taxon>Bacteria</taxon>
        <taxon>Pseudomonadati</taxon>
        <taxon>Pseudomonadota</taxon>
        <taxon>Betaproteobacteria</taxon>
        <taxon>Burkholderiales</taxon>
        <taxon>Sphaerotilaceae</taxon>
        <taxon>Aquincola</taxon>
    </lineage>
</organism>
<feature type="domain" description="Peptidase M16 N-terminal" evidence="3">
    <location>
        <begin position="67"/>
        <end position="182"/>
    </location>
</feature>
<feature type="chain" id="PRO_5043936914" evidence="2">
    <location>
        <begin position="25"/>
        <end position="497"/>
    </location>
</feature>
<sequence>MIRRRELLAGLPAAALLGARPAQAADPALDAPPPPGPPRPVSIPPLHEERLPNGMTVVVAPRRGLPLVSATLLVRVGAESDPPDGAGLAELVAGLLTKGAERGGRPVGAPEIARQAEALGGSLDAGSGWRSSSVGMTVTPPRLDAALALMSDALRSPLLQPQELERLRVQAVDNLRVAESDPGSIADRVARRLYWGGGAYGAVTSAASLQRLTRDEVVGFHRQGYRPGQSLLVLAGDITPEQGQALAERHFGGWRPNRMNPLPRRDGVGAPLSPRSVLVDLPGAGQSAVIVLAPFTSLSSDDRPELRAAQVANAVLGGGYSARLNQEVRIRRGLSYGAGTSVEMHPEGGAWQASAQTDHRNAAQVAGLLRDEVLRLGQAPPSAEELAARQATLVGSFSRRLETNGGVASLVAGQWAQGRPLADLANYVPEILAVTPAQVRDFAVRRWKAQDLRTVVVGDVRAAPEAFAALADADATALRLRADALVFDGPGLQAPPR</sequence>
<name>A0AAW9QLR0_9BURK</name>
<proteinExistence type="predicted"/>
<dbReference type="PANTHER" id="PTHR11851:SF224">
    <property type="entry name" value="PROCESSING PROTEASE"/>
    <property type="match status" value="1"/>
</dbReference>
<dbReference type="GO" id="GO:0046872">
    <property type="term" value="F:metal ion binding"/>
    <property type="evidence" value="ECO:0007669"/>
    <property type="project" value="InterPro"/>
</dbReference>
<dbReference type="Gene3D" id="3.30.830.10">
    <property type="entry name" value="Metalloenzyme, LuxS/M16 peptidase-like"/>
    <property type="match status" value="2"/>
</dbReference>
<dbReference type="InterPro" id="IPR011765">
    <property type="entry name" value="Pept_M16_N"/>
</dbReference>
<evidence type="ECO:0000259" key="3">
    <source>
        <dbReference type="Pfam" id="PF00675"/>
    </source>
</evidence>
<dbReference type="Pfam" id="PF00675">
    <property type="entry name" value="Peptidase_M16"/>
    <property type="match status" value="1"/>
</dbReference>
<gene>
    <name evidence="5" type="ORF">V4F39_24380</name>
</gene>
<feature type="compositionally biased region" description="Pro residues" evidence="1">
    <location>
        <begin position="30"/>
        <end position="43"/>
    </location>
</feature>
<evidence type="ECO:0000313" key="5">
    <source>
        <dbReference type="EMBL" id="MEF7617073.1"/>
    </source>
</evidence>
<keyword evidence="6" id="KW-1185">Reference proteome</keyword>
<dbReference type="RefSeq" id="WP_332292747.1">
    <property type="nucleotide sequence ID" value="NZ_JAZIBG010000054.1"/>
</dbReference>
<evidence type="ECO:0000313" key="6">
    <source>
        <dbReference type="Proteomes" id="UP001336250"/>
    </source>
</evidence>
<dbReference type="SUPFAM" id="SSF63411">
    <property type="entry name" value="LuxS/MPP-like metallohydrolase"/>
    <property type="match status" value="2"/>
</dbReference>
<dbReference type="Pfam" id="PF05193">
    <property type="entry name" value="Peptidase_M16_C"/>
    <property type="match status" value="1"/>
</dbReference>
<dbReference type="InterPro" id="IPR011249">
    <property type="entry name" value="Metalloenz_LuxS/M16"/>
</dbReference>
<accession>A0AAW9QLR0</accession>
<evidence type="ECO:0000259" key="4">
    <source>
        <dbReference type="Pfam" id="PF05193"/>
    </source>
</evidence>
<dbReference type="PANTHER" id="PTHR11851">
    <property type="entry name" value="METALLOPROTEASE"/>
    <property type="match status" value="1"/>
</dbReference>
<protein>
    <submittedName>
        <fullName evidence="5">Pitrilysin family protein</fullName>
    </submittedName>
</protein>
<evidence type="ECO:0000256" key="2">
    <source>
        <dbReference type="SAM" id="SignalP"/>
    </source>
</evidence>
<dbReference type="Proteomes" id="UP001336250">
    <property type="component" value="Unassembled WGS sequence"/>
</dbReference>
<dbReference type="EMBL" id="JAZIBG010000054">
    <property type="protein sequence ID" value="MEF7617073.1"/>
    <property type="molecule type" value="Genomic_DNA"/>
</dbReference>
<evidence type="ECO:0000256" key="1">
    <source>
        <dbReference type="SAM" id="MobiDB-lite"/>
    </source>
</evidence>
<feature type="region of interest" description="Disordered" evidence="1">
    <location>
        <begin position="22"/>
        <end position="48"/>
    </location>
</feature>
<reference evidence="5 6" key="1">
    <citation type="submission" date="2024-02" db="EMBL/GenBank/DDBJ databases">
        <title>Genome sequence of Aquincola sp. MAHUQ-54.</title>
        <authorList>
            <person name="Huq M.A."/>
        </authorList>
    </citation>
    <scope>NUCLEOTIDE SEQUENCE [LARGE SCALE GENOMIC DNA]</scope>
    <source>
        <strain evidence="5 6">MAHUQ-54</strain>
    </source>
</reference>
<dbReference type="AlphaFoldDB" id="A0AAW9QLR0"/>
<comment type="caution">
    <text evidence="5">The sequence shown here is derived from an EMBL/GenBank/DDBJ whole genome shotgun (WGS) entry which is preliminary data.</text>
</comment>
<feature type="signal peptide" evidence="2">
    <location>
        <begin position="1"/>
        <end position="24"/>
    </location>
</feature>
<dbReference type="InterPro" id="IPR007863">
    <property type="entry name" value="Peptidase_M16_C"/>
</dbReference>
<keyword evidence="2" id="KW-0732">Signal</keyword>